<dbReference type="PANTHER" id="PTHR22642:SF2">
    <property type="entry name" value="PROTEIN LONG AFTER FAR-RED 3"/>
    <property type="match status" value="1"/>
</dbReference>
<dbReference type="SUPFAM" id="SSF51338">
    <property type="entry name" value="Composite domain of metallo-dependent hydrolases"/>
    <property type="match status" value="1"/>
</dbReference>
<dbReference type="InterPro" id="IPR032466">
    <property type="entry name" value="Metal_Hydrolase"/>
</dbReference>
<evidence type="ECO:0000313" key="2">
    <source>
        <dbReference type="EMBL" id="HIZ79759.1"/>
    </source>
</evidence>
<reference evidence="2" key="1">
    <citation type="journal article" date="2021" name="PeerJ">
        <title>Extensive microbial diversity within the chicken gut microbiome revealed by metagenomics and culture.</title>
        <authorList>
            <person name="Gilroy R."/>
            <person name="Ravi A."/>
            <person name="Getino M."/>
            <person name="Pursley I."/>
            <person name="Horton D.L."/>
            <person name="Alikhan N.F."/>
            <person name="Baker D."/>
            <person name="Gharbi K."/>
            <person name="Hall N."/>
            <person name="Watson M."/>
            <person name="Adriaenssens E.M."/>
            <person name="Foster-Nyarko E."/>
            <person name="Jarju S."/>
            <person name="Secka A."/>
            <person name="Antonio M."/>
            <person name="Oren A."/>
            <person name="Chaudhuri R.R."/>
            <person name="La Ragione R."/>
            <person name="Hildebrand F."/>
            <person name="Pallen M.J."/>
        </authorList>
    </citation>
    <scope>NUCLEOTIDE SEQUENCE</scope>
    <source>
        <strain evidence="2">ChiBcec1-1093</strain>
    </source>
</reference>
<gene>
    <name evidence="2" type="ORF">IAA17_08235</name>
</gene>
<dbReference type="GO" id="GO:0016810">
    <property type="term" value="F:hydrolase activity, acting on carbon-nitrogen (but not peptide) bonds"/>
    <property type="evidence" value="ECO:0007669"/>
    <property type="project" value="InterPro"/>
</dbReference>
<dbReference type="InterPro" id="IPR013108">
    <property type="entry name" value="Amidohydro_3"/>
</dbReference>
<name>A0A9D2GHD8_9FIRM</name>
<dbReference type="EMBL" id="DXBC01000128">
    <property type="protein sequence ID" value="HIZ79759.1"/>
    <property type="molecule type" value="Genomic_DNA"/>
</dbReference>
<feature type="domain" description="Amidohydrolase 3" evidence="1">
    <location>
        <begin position="48"/>
        <end position="524"/>
    </location>
</feature>
<dbReference type="AlphaFoldDB" id="A0A9D2GHD8"/>
<accession>A0A9D2GHD8</accession>
<dbReference type="Proteomes" id="UP000824101">
    <property type="component" value="Unassembled WGS sequence"/>
</dbReference>
<comment type="caution">
    <text evidence="2">The sequence shown here is derived from an EMBL/GenBank/DDBJ whole genome shotgun (WGS) entry which is preliminary data.</text>
</comment>
<dbReference type="Gene3D" id="3.20.20.140">
    <property type="entry name" value="Metal-dependent hydrolases"/>
    <property type="match status" value="1"/>
</dbReference>
<dbReference type="Gene3D" id="3.10.310.70">
    <property type="match status" value="1"/>
</dbReference>
<sequence>MEKKLYFGGTVLTMEEPLFCEALLTEDGRILAVGTEEEVRRQAAGAEEICLDGHTLMPAFIDAHSHFSACANAFLQGSVEQARSFDEIAEAIRTYIRENRIPAGKWVSVRDFDPEVLREGRVPDKTVLDQASSEHPIVLQHKSGHVGVLNSLALKMAGIGGDTPDPEGGRIWKQDGEPTGYLEENAFIPVLHRLPPPSGEELMAAYERAQDMYASYGIATIQEGFMSEEMIPVYRELCRTHGLKLDVVGYPGADTGERIYQAFPEAAKGYRDRFRLGGFKMFLDGSPQSRTAWMRTPYKDSEDFGYPVLTDEQVYRSTAMAVKSGRQILAHCNGDRAAKQYLDALARLEREGEDPAAVRPVMIHAQLLGIDQIPELKRLGVIPSFFVAHVYHWGDAHIRNFGAERASAISPAASAGRAGLSYTFHQDAPVIRPDMLETVWCAVNRRTRGGTVLGPEEGVTEEEALRAVTIRAAGQYFEEKEKGSLAPGKRADLVILDRNPLKTEPESLRDLQVLETIKDGKTIYRRKEQMV</sequence>
<dbReference type="SUPFAM" id="SSF51556">
    <property type="entry name" value="Metallo-dependent hydrolases"/>
    <property type="match status" value="1"/>
</dbReference>
<proteinExistence type="predicted"/>
<dbReference type="Gene3D" id="2.30.40.10">
    <property type="entry name" value="Urease, subunit C, domain 1"/>
    <property type="match status" value="1"/>
</dbReference>
<evidence type="ECO:0000259" key="1">
    <source>
        <dbReference type="Pfam" id="PF07969"/>
    </source>
</evidence>
<organism evidence="2 3">
    <name type="scientific">Candidatus Lachnoclostridium stercorigallinarum</name>
    <dbReference type="NCBI Taxonomy" id="2838634"/>
    <lineage>
        <taxon>Bacteria</taxon>
        <taxon>Bacillati</taxon>
        <taxon>Bacillota</taxon>
        <taxon>Clostridia</taxon>
        <taxon>Lachnospirales</taxon>
        <taxon>Lachnospiraceae</taxon>
    </lineage>
</organism>
<dbReference type="InterPro" id="IPR011059">
    <property type="entry name" value="Metal-dep_hydrolase_composite"/>
</dbReference>
<evidence type="ECO:0000313" key="3">
    <source>
        <dbReference type="Proteomes" id="UP000824101"/>
    </source>
</evidence>
<dbReference type="PANTHER" id="PTHR22642">
    <property type="entry name" value="IMIDAZOLONEPROPIONASE"/>
    <property type="match status" value="1"/>
</dbReference>
<dbReference type="CDD" id="cd01300">
    <property type="entry name" value="YtcJ_like"/>
    <property type="match status" value="1"/>
</dbReference>
<protein>
    <submittedName>
        <fullName evidence="2">Amidohydrolase</fullName>
    </submittedName>
</protein>
<reference evidence="2" key="2">
    <citation type="submission" date="2021-04" db="EMBL/GenBank/DDBJ databases">
        <authorList>
            <person name="Gilroy R."/>
        </authorList>
    </citation>
    <scope>NUCLEOTIDE SEQUENCE</scope>
    <source>
        <strain evidence="2">ChiBcec1-1093</strain>
    </source>
</reference>
<dbReference type="Pfam" id="PF07969">
    <property type="entry name" value="Amidohydro_3"/>
    <property type="match status" value="1"/>
</dbReference>
<dbReference type="InterPro" id="IPR033932">
    <property type="entry name" value="YtcJ-like"/>
</dbReference>